<gene>
    <name evidence="2" type="primary">speE</name>
    <name evidence="2" type="ORF">PFCIRM138_05635</name>
</gene>
<dbReference type="CDD" id="cd02440">
    <property type="entry name" value="AdoMet_MTases"/>
    <property type="match status" value="1"/>
</dbReference>
<sequence>MAHKHQGRASAAHGEVVSGASGPDGAVGGGDATPSDHDVLHVQPDKFVPGAFVVSGGGVEHSFVDPNDPTHLEFPYMQRISEAIDVWVPAGERPRVIHVGGAGMSLARYVAFTRPTSPQIVLEPDERLTEEVRRELPLPQRSGIKVRPQDGRTGLAAMPADYADMIIVDAFAHLSVPGELVTGQAFGEYDRVLRDGGLLAINVTDTAPFTWTHRVLAGANRSFSELSVCAEPGVFKGRRMGNVVILCSHLELPMSALMSRGRGDAFPYRWIFGEELDRWRGAPEPFDDAAPQGSPVSWDARTHFE</sequence>
<proteinExistence type="predicted"/>
<accession>A0A068VTJ5</accession>
<dbReference type="AlphaFoldDB" id="A0A068VTJ5"/>
<dbReference type="EC" id="2.5.1.16" evidence="2"/>
<dbReference type="SUPFAM" id="SSF53335">
    <property type="entry name" value="S-adenosyl-L-methionine-dependent methyltransferases"/>
    <property type="match status" value="1"/>
</dbReference>
<reference evidence="2" key="1">
    <citation type="submission" date="2014-08" db="EMBL/GenBank/DDBJ databases">
        <authorList>
            <person name="Falentin Helene"/>
        </authorList>
    </citation>
    <scope>NUCLEOTIDE SEQUENCE</scope>
</reference>
<feature type="region of interest" description="Disordered" evidence="1">
    <location>
        <begin position="1"/>
        <end position="41"/>
    </location>
</feature>
<organism evidence="2">
    <name type="scientific">Propionibacterium freudenreichii subsp. freudenreichii</name>
    <dbReference type="NCBI Taxonomy" id="66712"/>
    <lineage>
        <taxon>Bacteria</taxon>
        <taxon>Bacillati</taxon>
        <taxon>Actinomycetota</taxon>
        <taxon>Actinomycetes</taxon>
        <taxon>Propionibacteriales</taxon>
        <taxon>Propionibacteriaceae</taxon>
        <taxon>Propionibacterium</taxon>
    </lineage>
</organism>
<name>A0A068VTJ5_PROFF</name>
<dbReference type="NCBIfam" id="NF037959">
    <property type="entry name" value="MFS_SpdSyn"/>
    <property type="match status" value="1"/>
</dbReference>
<keyword evidence="2" id="KW-0808">Transferase</keyword>
<dbReference type="GO" id="GO:0004766">
    <property type="term" value="F:spermidine synthase activity"/>
    <property type="evidence" value="ECO:0007669"/>
    <property type="project" value="UniProtKB-EC"/>
</dbReference>
<dbReference type="Gene3D" id="3.40.50.150">
    <property type="entry name" value="Vaccinia Virus protein VP39"/>
    <property type="match status" value="1"/>
</dbReference>
<protein>
    <submittedName>
        <fullName evidence="2">Spermidine synthase</fullName>
        <ecNumber evidence="2">2.5.1.16</ecNumber>
    </submittedName>
</protein>
<dbReference type="InterPro" id="IPR029063">
    <property type="entry name" value="SAM-dependent_MTases_sf"/>
</dbReference>
<dbReference type="EMBL" id="LM676443">
    <property type="protein sequence ID" value="CEP27720.1"/>
    <property type="molecule type" value="Genomic_DNA"/>
</dbReference>
<evidence type="ECO:0000256" key="1">
    <source>
        <dbReference type="SAM" id="MobiDB-lite"/>
    </source>
</evidence>
<evidence type="ECO:0000313" key="2">
    <source>
        <dbReference type="EMBL" id="CEP27720.1"/>
    </source>
</evidence>